<feature type="chain" id="PRO_5021504204" description="LRRCT domain-containing protein" evidence="4">
    <location>
        <begin position="20"/>
        <end position="311"/>
    </location>
</feature>
<name>A0A4Y2F790_ARAVE</name>
<accession>A0A4Y2F790</accession>
<dbReference type="PANTHER" id="PTHR24366:SF164">
    <property type="entry name" value="CONNECTIN-LIKE PROTEIN"/>
    <property type="match status" value="1"/>
</dbReference>
<keyword evidence="7" id="KW-1185">Reference proteome</keyword>
<dbReference type="SMART" id="SM00369">
    <property type="entry name" value="LRR_TYP"/>
    <property type="match status" value="2"/>
</dbReference>
<sequence>MFAFCSVFFLTALFGYAAAIDCPPEFLTRPCICIHSDTLECENITDISILDGVIERTGSFRFNEFKLIDSKIDFIPSTYLQRKLFVKISIQNSQLTSLFDKVSDVSNNVKFLRVQNVSFSNGFPWEQLKTLKKLQHLVAVHVNIPSVGRNFKNNVSKYLKQFNLFGTNTTEIEDGAFSDLKYLVNLKIQNCELEVLKRSYFPRPANIRVIFINGNKLTTLPDDIFEDMPNLKMIELNRNKLSTISEAVFEKIHQKLVYVRLEDNPLNCDCSLRWILTLTSQINVFGTCAVPESLNGKPLQKLEANDFGSCS</sequence>
<evidence type="ECO:0000256" key="1">
    <source>
        <dbReference type="ARBA" id="ARBA00022614"/>
    </source>
</evidence>
<dbReference type="OrthoDB" id="6407938at2759"/>
<comment type="caution">
    <text evidence="6">The sequence shown here is derived from an EMBL/GenBank/DDBJ whole genome shotgun (WGS) entry which is preliminary data.</text>
</comment>
<proteinExistence type="predicted"/>
<keyword evidence="3" id="KW-0677">Repeat</keyword>
<dbReference type="EMBL" id="BGPR01000806">
    <property type="protein sequence ID" value="GBM36229.1"/>
    <property type="molecule type" value="Genomic_DNA"/>
</dbReference>
<organism evidence="6 7">
    <name type="scientific">Araneus ventricosus</name>
    <name type="common">Orbweaver spider</name>
    <name type="synonym">Epeira ventricosa</name>
    <dbReference type="NCBI Taxonomy" id="182803"/>
    <lineage>
        <taxon>Eukaryota</taxon>
        <taxon>Metazoa</taxon>
        <taxon>Ecdysozoa</taxon>
        <taxon>Arthropoda</taxon>
        <taxon>Chelicerata</taxon>
        <taxon>Arachnida</taxon>
        <taxon>Araneae</taxon>
        <taxon>Araneomorphae</taxon>
        <taxon>Entelegynae</taxon>
        <taxon>Araneoidea</taxon>
        <taxon>Araneidae</taxon>
        <taxon>Araneus</taxon>
    </lineage>
</organism>
<gene>
    <name evidence="6" type="ORF">AVEN_97590_1</name>
</gene>
<feature type="domain" description="LRRCT" evidence="5">
    <location>
        <begin position="264"/>
        <end position="311"/>
    </location>
</feature>
<keyword evidence="1" id="KW-0433">Leucine-rich repeat</keyword>
<dbReference type="PANTHER" id="PTHR24366">
    <property type="entry name" value="IG(IMMUNOGLOBULIN) AND LRR(LEUCINE RICH REPEAT) DOMAINS"/>
    <property type="match status" value="1"/>
</dbReference>
<dbReference type="InterPro" id="IPR001611">
    <property type="entry name" value="Leu-rich_rpt"/>
</dbReference>
<protein>
    <recommendedName>
        <fullName evidence="5">LRRCT domain-containing protein</fullName>
    </recommendedName>
</protein>
<dbReference type="Gene3D" id="3.80.10.10">
    <property type="entry name" value="Ribonuclease Inhibitor"/>
    <property type="match status" value="1"/>
</dbReference>
<dbReference type="InterPro" id="IPR003591">
    <property type="entry name" value="Leu-rich_rpt_typical-subtyp"/>
</dbReference>
<evidence type="ECO:0000256" key="3">
    <source>
        <dbReference type="ARBA" id="ARBA00022737"/>
    </source>
</evidence>
<evidence type="ECO:0000259" key="5">
    <source>
        <dbReference type="SMART" id="SM00082"/>
    </source>
</evidence>
<dbReference type="InterPro" id="IPR000483">
    <property type="entry name" value="Cys-rich_flank_reg_C"/>
</dbReference>
<keyword evidence="2 4" id="KW-0732">Signal</keyword>
<evidence type="ECO:0000256" key="4">
    <source>
        <dbReference type="SAM" id="SignalP"/>
    </source>
</evidence>
<dbReference type="SUPFAM" id="SSF52058">
    <property type="entry name" value="L domain-like"/>
    <property type="match status" value="1"/>
</dbReference>
<dbReference type="Pfam" id="PF13855">
    <property type="entry name" value="LRR_8"/>
    <property type="match status" value="1"/>
</dbReference>
<evidence type="ECO:0000256" key="2">
    <source>
        <dbReference type="ARBA" id="ARBA00022729"/>
    </source>
</evidence>
<dbReference type="InterPro" id="IPR032675">
    <property type="entry name" value="LRR_dom_sf"/>
</dbReference>
<dbReference type="SMART" id="SM00082">
    <property type="entry name" value="LRRCT"/>
    <property type="match status" value="1"/>
</dbReference>
<dbReference type="Proteomes" id="UP000499080">
    <property type="component" value="Unassembled WGS sequence"/>
</dbReference>
<evidence type="ECO:0000313" key="7">
    <source>
        <dbReference type="Proteomes" id="UP000499080"/>
    </source>
</evidence>
<feature type="signal peptide" evidence="4">
    <location>
        <begin position="1"/>
        <end position="19"/>
    </location>
</feature>
<reference evidence="6 7" key="1">
    <citation type="journal article" date="2019" name="Sci. Rep.">
        <title>Orb-weaving spider Araneus ventricosus genome elucidates the spidroin gene catalogue.</title>
        <authorList>
            <person name="Kono N."/>
            <person name="Nakamura H."/>
            <person name="Ohtoshi R."/>
            <person name="Moran D.A.P."/>
            <person name="Shinohara A."/>
            <person name="Yoshida Y."/>
            <person name="Fujiwara M."/>
            <person name="Mori M."/>
            <person name="Tomita M."/>
            <person name="Arakawa K."/>
        </authorList>
    </citation>
    <scope>NUCLEOTIDE SEQUENCE [LARGE SCALE GENOMIC DNA]</scope>
</reference>
<dbReference type="AlphaFoldDB" id="A0A4Y2F790"/>
<evidence type="ECO:0000313" key="6">
    <source>
        <dbReference type="EMBL" id="GBM36229.1"/>
    </source>
</evidence>